<evidence type="ECO:0000313" key="1">
    <source>
        <dbReference type="EMBL" id="TPP07036.1"/>
    </source>
</evidence>
<dbReference type="RefSeq" id="WP_140829512.1">
    <property type="nucleotide sequence ID" value="NZ_VFYP01000002.1"/>
</dbReference>
<reference evidence="1 2" key="1">
    <citation type="submission" date="2019-06" db="EMBL/GenBank/DDBJ databases">
        <title>Rhizobium sp. CL12 isolated from roots of soybean.</title>
        <authorList>
            <person name="Wang C."/>
        </authorList>
    </citation>
    <scope>NUCLEOTIDE SEQUENCE [LARGE SCALE GENOMIC DNA]</scope>
    <source>
        <strain evidence="1 2">CL12</strain>
    </source>
</reference>
<sequence length="77" mass="8171">MASTSQRSTAEKSVIVERAVTRISDNASAVLDGPGEENATALLLYLVENGVSDEDDLVELALLANGKRYNPNDGTFS</sequence>
<comment type="caution">
    <text evidence="1">The sequence shown here is derived from an EMBL/GenBank/DDBJ whole genome shotgun (WGS) entry which is preliminary data.</text>
</comment>
<dbReference type="Proteomes" id="UP000316429">
    <property type="component" value="Unassembled WGS sequence"/>
</dbReference>
<gene>
    <name evidence="1" type="ORF">FJQ55_15350</name>
</gene>
<proteinExistence type="predicted"/>
<organism evidence="1 2">
    <name type="scientific">Rhizobium glycinendophyticum</name>
    <dbReference type="NCBI Taxonomy" id="2589807"/>
    <lineage>
        <taxon>Bacteria</taxon>
        <taxon>Pseudomonadati</taxon>
        <taxon>Pseudomonadota</taxon>
        <taxon>Alphaproteobacteria</taxon>
        <taxon>Hyphomicrobiales</taxon>
        <taxon>Rhizobiaceae</taxon>
        <taxon>Rhizobium/Agrobacterium group</taxon>
        <taxon>Rhizobium</taxon>
    </lineage>
</organism>
<evidence type="ECO:0000313" key="2">
    <source>
        <dbReference type="Proteomes" id="UP000316429"/>
    </source>
</evidence>
<dbReference type="EMBL" id="VFYP01000002">
    <property type="protein sequence ID" value="TPP07036.1"/>
    <property type="molecule type" value="Genomic_DNA"/>
</dbReference>
<dbReference type="AlphaFoldDB" id="A0A504UBM4"/>
<dbReference type="OrthoDB" id="8384362at2"/>
<name>A0A504UBM4_9HYPH</name>
<accession>A0A504UBM4</accession>
<keyword evidence="2" id="KW-1185">Reference proteome</keyword>
<protein>
    <submittedName>
        <fullName evidence="1">Uncharacterized protein</fullName>
    </submittedName>
</protein>